<evidence type="ECO:0000313" key="1">
    <source>
        <dbReference type="EMBL" id="CAL1382133.1"/>
    </source>
</evidence>
<dbReference type="AlphaFoldDB" id="A0AAV2E901"/>
<dbReference type="Proteomes" id="UP001497516">
    <property type="component" value="Chromosome 4"/>
</dbReference>
<evidence type="ECO:0000313" key="2">
    <source>
        <dbReference type="Proteomes" id="UP001497516"/>
    </source>
</evidence>
<keyword evidence="2" id="KW-1185">Reference proteome</keyword>
<reference evidence="1 2" key="1">
    <citation type="submission" date="2024-04" db="EMBL/GenBank/DDBJ databases">
        <authorList>
            <person name="Fracassetti M."/>
        </authorList>
    </citation>
    <scope>NUCLEOTIDE SEQUENCE [LARGE SCALE GENOMIC DNA]</scope>
</reference>
<protein>
    <submittedName>
        <fullName evidence="1">Uncharacterized protein</fullName>
    </submittedName>
</protein>
<sequence length="131" mass="14070">MASITCKAIHNHPSGGTSGLHGVIKREEVKKHGSMVTSIPRRASIPMGISRSFPIPRKLPSTNRGEIQFGVGHGGFHRAFLKTMCHSTTGAKEKSGAHGGAISLRHQRRMLKLGSPTTRSEVQIGAFHGEL</sequence>
<gene>
    <name evidence="1" type="ORF">LTRI10_LOCUS23473</name>
</gene>
<dbReference type="EMBL" id="OZ034817">
    <property type="protein sequence ID" value="CAL1382133.1"/>
    <property type="molecule type" value="Genomic_DNA"/>
</dbReference>
<organism evidence="1 2">
    <name type="scientific">Linum trigynum</name>
    <dbReference type="NCBI Taxonomy" id="586398"/>
    <lineage>
        <taxon>Eukaryota</taxon>
        <taxon>Viridiplantae</taxon>
        <taxon>Streptophyta</taxon>
        <taxon>Embryophyta</taxon>
        <taxon>Tracheophyta</taxon>
        <taxon>Spermatophyta</taxon>
        <taxon>Magnoliopsida</taxon>
        <taxon>eudicotyledons</taxon>
        <taxon>Gunneridae</taxon>
        <taxon>Pentapetalae</taxon>
        <taxon>rosids</taxon>
        <taxon>fabids</taxon>
        <taxon>Malpighiales</taxon>
        <taxon>Linaceae</taxon>
        <taxon>Linum</taxon>
    </lineage>
</organism>
<name>A0AAV2E901_9ROSI</name>
<accession>A0AAV2E901</accession>
<proteinExistence type="predicted"/>